<comment type="caution">
    <text evidence="1">The sequence shown here is derived from an EMBL/GenBank/DDBJ whole genome shotgun (WGS) entry which is preliminary data.</text>
</comment>
<evidence type="ECO:0000313" key="1">
    <source>
        <dbReference type="EMBL" id="GMR45010.1"/>
    </source>
</evidence>
<dbReference type="AlphaFoldDB" id="A0AAN5CIK0"/>
<accession>A0AAN5CIK0</accession>
<proteinExistence type="predicted"/>
<dbReference type="Proteomes" id="UP001328107">
    <property type="component" value="Unassembled WGS sequence"/>
</dbReference>
<feature type="non-terminal residue" evidence="1">
    <location>
        <position position="1"/>
    </location>
</feature>
<gene>
    <name evidence="1" type="ORF">PMAYCL1PPCAC_15205</name>
</gene>
<keyword evidence="2" id="KW-1185">Reference proteome</keyword>
<name>A0AAN5CIK0_9BILA</name>
<organism evidence="1 2">
    <name type="scientific">Pristionchus mayeri</name>
    <dbReference type="NCBI Taxonomy" id="1317129"/>
    <lineage>
        <taxon>Eukaryota</taxon>
        <taxon>Metazoa</taxon>
        <taxon>Ecdysozoa</taxon>
        <taxon>Nematoda</taxon>
        <taxon>Chromadorea</taxon>
        <taxon>Rhabditida</taxon>
        <taxon>Rhabditina</taxon>
        <taxon>Diplogasteromorpha</taxon>
        <taxon>Diplogasteroidea</taxon>
        <taxon>Neodiplogasteridae</taxon>
        <taxon>Pristionchus</taxon>
    </lineage>
</organism>
<dbReference type="EMBL" id="BTRK01000004">
    <property type="protein sequence ID" value="GMR45010.1"/>
    <property type="molecule type" value="Genomic_DNA"/>
</dbReference>
<evidence type="ECO:0000313" key="2">
    <source>
        <dbReference type="Proteomes" id="UP001328107"/>
    </source>
</evidence>
<reference evidence="2" key="1">
    <citation type="submission" date="2022-10" db="EMBL/GenBank/DDBJ databases">
        <title>Genome assembly of Pristionchus species.</title>
        <authorList>
            <person name="Yoshida K."/>
            <person name="Sommer R.J."/>
        </authorList>
    </citation>
    <scope>NUCLEOTIDE SEQUENCE [LARGE SCALE GENOMIC DNA]</scope>
    <source>
        <strain evidence="2">RS5460</strain>
    </source>
</reference>
<feature type="non-terminal residue" evidence="1">
    <location>
        <position position="131"/>
    </location>
</feature>
<sequence length="131" mass="13502">VADFPFPFPNNETVLLVARCLSSGTRCPPSPRAGLGAASALPPGNARRVGRVLTVEIRPTLACGWAAGKGMADWIGRLTGGLAHCRALIPYLVRGAGGGLLGTSRRCDALVAAVADVTSCTLAATHLRARR</sequence>
<protein>
    <submittedName>
        <fullName evidence="1">Uncharacterized protein</fullName>
    </submittedName>
</protein>